<organism evidence="3">
    <name type="scientific">Brugia timori</name>
    <dbReference type="NCBI Taxonomy" id="42155"/>
    <lineage>
        <taxon>Eukaryota</taxon>
        <taxon>Metazoa</taxon>
        <taxon>Ecdysozoa</taxon>
        <taxon>Nematoda</taxon>
        <taxon>Chromadorea</taxon>
        <taxon>Rhabditida</taxon>
        <taxon>Spirurina</taxon>
        <taxon>Spiruromorpha</taxon>
        <taxon>Filarioidea</taxon>
        <taxon>Onchocercidae</taxon>
        <taxon>Brugia</taxon>
    </lineage>
</organism>
<proteinExistence type="predicted"/>
<dbReference type="AlphaFoldDB" id="A0A0R3QKV8"/>
<evidence type="ECO:0000313" key="1">
    <source>
        <dbReference type="EMBL" id="VDO21552.1"/>
    </source>
</evidence>
<keyword evidence="2" id="KW-1185">Reference proteome</keyword>
<reference evidence="1 2" key="2">
    <citation type="submission" date="2018-11" db="EMBL/GenBank/DDBJ databases">
        <authorList>
            <consortium name="Pathogen Informatics"/>
        </authorList>
    </citation>
    <scope>NUCLEOTIDE SEQUENCE [LARGE SCALE GENOMIC DNA]</scope>
</reference>
<dbReference type="Proteomes" id="UP000280834">
    <property type="component" value="Unassembled WGS sequence"/>
</dbReference>
<accession>A0A0R3QKV8</accession>
<sequence>MFDSTSNISALCSLFEMALSFSTIWSASLKSVRRSTDSSSFCDPSTGMKQFVLNSSLLDLEFPLLVMVVTTVSPFHRAASVYIRFVNEASVFALSVNSTKSCEDITVIVLTVIVYRSECCLSEREL</sequence>
<evidence type="ECO:0000313" key="2">
    <source>
        <dbReference type="Proteomes" id="UP000280834"/>
    </source>
</evidence>
<reference evidence="3" key="1">
    <citation type="submission" date="2017-02" db="UniProtKB">
        <authorList>
            <consortium name="WormBaseParasite"/>
        </authorList>
    </citation>
    <scope>IDENTIFICATION</scope>
</reference>
<gene>
    <name evidence="1" type="ORF">BTMF_LOCUS6354</name>
</gene>
<name>A0A0R3QKV8_9BILA</name>
<evidence type="ECO:0000313" key="3">
    <source>
        <dbReference type="WBParaSite" id="BTMF_0000828701-mRNA-1"/>
    </source>
</evidence>
<protein>
    <submittedName>
        <fullName evidence="3">Secreted protein</fullName>
    </submittedName>
</protein>
<dbReference type="WBParaSite" id="BTMF_0000828701-mRNA-1">
    <property type="protein sequence ID" value="BTMF_0000828701-mRNA-1"/>
    <property type="gene ID" value="BTMF_0000828701"/>
</dbReference>
<dbReference type="EMBL" id="UZAG01015571">
    <property type="protein sequence ID" value="VDO21552.1"/>
    <property type="molecule type" value="Genomic_DNA"/>
</dbReference>